<evidence type="ECO:0000256" key="1">
    <source>
        <dbReference type="SAM" id="MobiDB-lite"/>
    </source>
</evidence>
<dbReference type="AlphaFoldDB" id="A0A378IAN9"/>
<evidence type="ECO:0000313" key="4">
    <source>
        <dbReference type="Proteomes" id="UP000054735"/>
    </source>
</evidence>
<gene>
    <name evidence="2" type="ORF">Lbir_0571</name>
    <name evidence="3" type="ORF">NCTC12437_01626</name>
</gene>
<keyword evidence="4" id="KW-1185">Reference proteome</keyword>
<sequence length="631" mass="71329">MPSGKSAKHNKPNQKKSKKNDKAKAVIVPVTTQLLLNKYGNSIDRNAGTVERLAAQLSKTERTASIIAACRAHEKEPWVIVGALEKLGTDWLMKSFPGKEGELELQKLKNLGGDTVGRYISLIVLAQPKSWIDFTDQDYIDVAEVWSDPEKGLNDDELYYFVSNLSYFDYARLCTVSPMFQASSMAVMARYNEPEAVKLRNHFDFSNGYPVLGKAPDKRNVFGRFTDMLALNHAWFNQGVNFIQNSEGLCNDGGECFGITGMWLTSDKFHKNFRDELARESEYVDKPMVRQILALQRNAVLQAEAVGRPKEAFNGNEQGLTEKIIKDIIKNPEKDRMQFVTMTPGEATGHTMGMRIKHKDDGQIVLKYYDTNYGKRQFAFDSTSEKGLKQGTLFLSLCLMQSNANQLSYDLTTRKELEKRYKPQLVHQLDQKEALKQLREEAVKNQPPTPPEPQKKTSGEQKKTPQETAPDKKAEPKPVPKYDSAVWKQSVQAPSRDGRLNEIRNSEDFKKLVAHAKQLSNDDRIHALRVDKKDAIKDLVDELQTAKDLASFQNILGQLNKNQDYVKNTMKNDDSMISRYELLNTGQGLFTRAFAWAGVKTTTAKLIDKVTEMAEKIEKNQPEISQNSGPG</sequence>
<dbReference type="Proteomes" id="UP000255066">
    <property type="component" value="Unassembled WGS sequence"/>
</dbReference>
<feature type="compositionally biased region" description="Basic residues" evidence="1">
    <location>
        <begin position="1"/>
        <end position="21"/>
    </location>
</feature>
<dbReference type="OrthoDB" id="5645780at2"/>
<dbReference type="Gene3D" id="1.20.1280.280">
    <property type="match status" value="1"/>
</dbReference>
<evidence type="ECO:0000313" key="3">
    <source>
        <dbReference type="EMBL" id="STX31852.1"/>
    </source>
</evidence>
<dbReference type="InterPro" id="IPR038346">
    <property type="entry name" value="DrrA_PI4P-bd_sf"/>
</dbReference>
<evidence type="ECO:0000313" key="2">
    <source>
        <dbReference type="EMBL" id="KTC75197.1"/>
    </source>
</evidence>
<reference evidence="2 4" key="1">
    <citation type="submission" date="2015-11" db="EMBL/GenBank/DDBJ databases">
        <title>Genomic analysis of 38 Legionella species identifies large and diverse effector repertoires.</title>
        <authorList>
            <person name="Burstein D."/>
            <person name="Amaro F."/>
            <person name="Zusman T."/>
            <person name="Lifshitz Z."/>
            <person name="Cohen O."/>
            <person name="Gilbert J.A."/>
            <person name="Pupko T."/>
            <person name="Shuman H.A."/>
            <person name="Segal G."/>
        </authorList>
    </citation>
    <scope>NUCLEOTIDE SEQUENCE [LARGE SCALE GENOMIC DNA]</scope>
    <source>
        <strain evidence="2 4">CDC#1407-AL-14</strain>
    </source>
</reference>
<accession>A0A378IAN9</accession>
<feature type="region of interest" description="Disordered" evidence="1">
    <location>
        <begin position="1"/>
        <end position="23"/>
    </location>
</feature>
<feature type="region of interest" description="Disordered" evidence="1">
    <location>
        <begin position="441"/>
        <end position="501"/>
    </location>
</feature>
<protein>
    <submittedName>
        <fullName evidence="3">Uncharacterized protein</fullName>
    </submittedName>
</protein>
<proteinExistence type="predicted"/>
<dbReference type="RefSeq" id="WP_058522682.1">
    <property type="nucleotide sequence ID" value="NZ_CAAAHV010000022.1"/>
</dbReference>
<dbReference type="EMBL" id="LNXT01000006">
    <property type="protein sequence ID" value="KTC75197.1"/>
    <property type="molecule type" value="Genomic_DNA"/>
</dbReference>
<reference evidence="3 5" key="2">
    <citation type="submission" date="2018-06" db="EMBL/GenBank/DDBJ databases">
        <authorList>
            <consortium name="Pathogen Informatics"/>
            <person name="Doyle S."/>
        </authorList>
    </citation>
    <scope>NUCLEOTIDE SEQUENCE [LARGE SCALE GENOMIC DNA]</scope>
    <source>
        <strain evidence="3 5">NCTC12437</strain>
    </source>
</reference>
<feature type="compositionally biased region" description="Basic and acidic residues" evidence="1">
    <location>
        <begin position="453"/>
        <end position="480"/>
    </location>
</feature>
<organism evidence="3 5">
    <name type="scientific">Legionella birminghamensis</name>
    <dbReference type="NCBI Taxonomy" id="28083"/>
    <lineage>
        <taxon>Bacteria</taxon>
        <taxon>Pseudomonadati</taxon>
        <taxon>Pseudomonadota</taxon>
        <taxon>Gammaproteobacteria</taxon>
        <taxon>Legionellales</taxon>
        <taxon>Legionellaceae</taxon>
        <taxon>Legionella</taxon>
    </lineage>
</organism>
<dbReference type="Proteomes" id="UP000054735">
    <property type="component" value="Unassembled WGS sequence"/>
</dbReference>
<dbReference type="EMBL" id="UGNW01000001">
    <property type="protein sequence ID" value="STX31852.1"/>
    <property type="molecule type" value="Genomic_DNA"/>
</dbReference>
<name>A0A378IAN9_9GAMM</name>
<evidence type="ECO:0000313" key="5">
    <source>
        <dbReference type="Proteomes" id="UP000255066"/>
    </source>
</evidence>